<reference evidence="3 4" key="1">
    <citation type="journal article" date="2016" name="PLoS Pathog.">
        <title>Biosynthesis of antibiotic leucinostatins in bio-control fungus Purpureocillium lilacinum and their inhibition on phytophthora revealed by genome mining.</title>
        <authorList>
            <person name="Wang G."/>
            <person name="Liu Z."/>
            <person name="Lin R."/>
            <person name="Li E."/>
            <person name="Mao Z."/>
            <person name="Ling J."/>
            <person name="Yang Y."/>
            <person name="Yin W.B."/>
            <person name="Xie B."/>
        </authorList>
    </citation>
    <scope>NUCLEOTIDE SEQUENCE [LARGE SCALE GENOMIC DNA]</scope>
    <source>
        <strain evidence="3">170</strain>
    </source>
</reference>
<dbReference type="GeneID" id="28853116"/>
<dbReference type="PIRSF" id="PIRSF014753">
    <property type="entry name" value="UCP014753"/>
    <property type="match status" value="1"/>
</dbReference>
<feature type="domain" description="DUF2264" evidence="1">
    <location>
        <begin position="14"/>
        <end position="392"/>
    </location>
</feature>
<dbReference type="Pfam" id="PF20938">
    <property type="entry name" value="DUF2264_C"/>
    <property type="match status" value="1"/>
</dbReference>
<dbReference type="Pfam" id="PF10022">
    <property type="entry name" value="DUF2264"/>
    <property type="match status" value="1"/>
</dbReference>
<dbReference type="AlphaFoldDB" id="A0A179FIZ0"/>
<dbReference type="PANTHER" id="PTHR35339">
    <property type="entry name" value="LINALOOL DEHYDRATASE_ISOMERASE DOMAIN-CONTAINING PROTEIN"/>
    <property type="match status" value="1"/>
</dbReference>
<evidence type="ECO:0000313" key="3">
    <source>
        <dbReference type="EMBL" id="OAQ65484.1"/>
    </source>
</evidence>
<dbReference type="InterPro" id="IPR049237">
    <property type="entry name" value="DUF2264_C"/>
</dbReference>
<dbReference type="EMBL" id="LSBJ02000005">
    <property type="protein sequence ID" value="OAQ65484.1"/>
    <property type="molecule type" value="Genomic_DNA"/>
</dbReference>
<gene>
    <name evidence="3" type="ORF">VFPPC_10814</name>
</gene>
<dbReference type="OrthoDB" id="5150166at2759"/>
<proteinExistence type="predicted"/>
<accession>A0A179FIZ0</accession>
<dbReference type="InterPro" id="IPR016624">
    <property type="entry name" value="UCP014753"/>
</dbReference>
<evidence type="ECO:0000259" key="2">
    <source>
        <dbReference type="Pfam" id="PF20938"/>
    </source>
</evidence>
<dbReference type="KEGG" id="pchm:VFPPC_10814"/>
<dbReference type="Proteomes" id="UP000078397">
    <property type="component" value="Unassembled WGS sequence"/>
</dbReference>
<comment type="caution">
    <text evidence="3">The sequence shown here is derived from an EMBL/GenBank/DDBJ whole genome shotgun (WGS) entry which is preliminary data.</text>
</comment>
<organism evidence="3 4">
    <name type="scientific">Pochonia chlamydosporia 170</name>
    <dbReference type="NCBI Taxonomy" id="1380566"/>
    <lineage>
        <taxon>Eukaryota</taxon>
        <taxon>Fungi</taxon>
        <taxon>Dikarya</taxon>
        <taxon>Ascomycota</taxon>
        <taxon>Pezizomycotina</taxon>
        <taxon>Sordariomycetes</taxon>
        <taxon>Hypocreomycetidae</taxon>
        <taxon>Hypocreales</taxon>
        <taxon>Clavicipitaceae</taxon>
        <taxon>Pochonia</taxon>
    </lineage>
</organism>
<keyword evidence="4" id="KW-1185">Reference proteome</keyword>
<dbReference type="InterPro" id="IPR049349">
    <property type="entry name" value="DUF2264_N"/>
</dbReference>
<dbReference type="RefSeq" id="XP_018142798.1">
    <property type="nucleotide sequence ID" value="XM_018289122.1"/>
</dbReference>
<feature type="domain" description="DUF2264" evidence="2">
    <location>
        <begin position="409"/>
        <end position="702"/>
    </location>
</feature>
<evidence type="ECO:0008006" key="5">
    <source>
        <dbReference type="Google" id="ProtNLM"/>
    </source>
</evidence>
<dbReference type="PANTHER" id="PTHR35339:SF2">
    <property type="entry name" value="DUF2264 DOMAIN-CONTAINING PROTEIN-RELATED"/>
    <property type="match status" value="1"/>
</dbReference>
<sequence>MPSLPGFSDNSFDTKESVSKAARALLQPLIPYFSSAKARIRLPIASGAHFDENAADLEGYARPLWIVAALLADSRGEDNQTASTSPLDSWVAGLRHGIDPSHDEYWGAIGDWDQRMVEAEIISFALLTAPDFFYDPLDASDKANLVNWLSGLNGKVMPENNWRWFRVLSNLALIKVCGVEYTSLWPFIQQDLETLESFYMSDGWASDGVWRPASEDPNEEGAAANASRGRHADYYSGSFALQFSQMLYSKFASDLDPSRCAIFRERARQFARKFWTYFDEDGASIPFGRSLCYKFAMGGFYAAFAYSGLCDDSDEFTSHGAVKGMLLRHLRWWATNSENIFWPDGTLNIGYLYPNMYLSEDYNSPQSPYWALKSLIVVALSEDDQFWSAKELCHPLSRDKSPVRSAENDVMAIEPARQIVCNHGKGKHHFLLSSGQFCVWPMKATQAKYAKFAYSSAFGFSVPTGSLITQIAPDSMLALSKDKGESWAVRWVSTGETKFTPVPIIIGEQRQQTIMGMANRWRPWSTGDVEVETTLIPPCSNWPDWHVRVHRIRANSDSSLTSFDAVEGGFAIDGRQKGNRRIIQKLKGQSEQALTSLALQDDEVALETVDSSLVLSSAGASGIFNLPSVPLDTLQSTGEVQKPDPNTNLITPRTLLPTIRHASSSWPNEDIVIITAVFAISYKGNKMTMADIQERWSHRPQVKLNALSGLSLH</sequence>
<evidence type="ECO:0000259" key="1">
    <source>
        <dbReference type="Pfam" id="PF10022"/>
    </source>
</evidence>
<protein>
    <recommendedName>
        <fullName evidence="5">DUF2264 domain-containing protein</fullName>
    </recommendedName>
</protein>
<evidence type="ECO:0000313" key="4">
    <source>
        <dbReference type="Proteomes" id="UP000078397"/>
    </source>
</evidence>
<name>A0A179FIZ0_METCM</name>